<dbReference type="Gene3D" id="3.30.70.330">
    <property type="match status" value="1"/>
</dbReference>
<dbReference type="EMBL" id="LYUB02000014">
    <property type="protein sequence ID" value="OVF07260.1"/>
    <property type="molecule type" value="Genomic_DNA"/>
</dbReference>
<protein>
    <submittedName>
        <fullName evidence="4">60S ribosome subunit biogenesis protein</fullName>
    </submittedName>
</protein>
<dbReference type="InterPro" id="IPR012677">
    <property type="entry name" value="Nucleotide-bd_a/b_plait_sf"/>
</dbReference>
<evidence type="ECO:0000313" key="5">
    <source>
        <dbReference type="Proteomes" id="UP000195602"/>
    </source>
</evidence>
<proteinExistence type="predicted"/>
<dbReference type="SUPFAM" id="SSF54928">
    <property type="entry name" value="RNA-binding domain, RBD"/>
    <property type="match status" value="1"/>
</dbReference>
<accession>A0AA91PXP3</accession>
<dbReference type="InterPro" id="IPR035979">
    <property type="entry name" value="RBD_domain_sf"/>
</dbReference>
<evidence type="ECO:0000256" key="1">
    <source>
        <dbReference type="PROSITE-ProRule" id="PRU00176"/>
    </source>
</evidence>
<feature type="domain" description="RRM" evidence="3">
    <location>
        <begin position="19"/>
        <end position="99"/>
    </location>
</feature>
<feature type="compositionally biased region" description="Polar residues" evidence="2">
    <location>
        <begin position="485"/>
        <end position="502"/>
    </location>
</feature>
<feature type="region of interest" description="Disordered" evidence="2">
    <location>
        <begin position="455"/>
        <end position="502"/>
    </location>
</feature>
<dbReference type="PROSITE" id="PS50102">
    <property type="entry name" value="RRM"/>
    <property type="match status" value="1"/>
</dbReference>
<reference evidence="4 5" key="1">
    <citation type="submission" date="2017-04" db="EMBL/GenBank/DDBJ databases">
        <title>Draft genome of the yeast Clavispora lusitaniae type strain CBS 6936.</title>
        <authorList>
            <person name="Durrens P."/>
            <person name="Klopp C."/>
            <person name="Biteau N."/>
            <person name="Fitton-Ouhabi V."/>
            <person name="Dementhon K."/>
            <person name="Accoceberry I."/>
            <person name="Sherman D.J."/>
            <person name="Noel T."/>
        </authorList>
    </citation>
    <scope>NUCLEOTIDE SEQUENCE [LARGE SCALE GENOMIC DNA]</scope>
    <source>
        <strain evidence="4 5">CBS 6936</strain>
    </source>
</reference>
<keyword evidence="1" id="KW-0694">RNA-binding</keyword>
<evidence type="ECO:0000259" key="3">
    <source>
        <dbReference type="PROSITE" id="PS50102"/>
    </source>
</evidence>
<dbReference type="GO" id="GO:0003723">
    <property type="term" value="F:RNA binding"/>
    <property type="evidence" value="ECO:0007669"/>
    <property type="project" value="UniProtKB-UniRule"/>
</dbReference>
<sequence>MMEKLTLAQMDKSDAIVHHRLHIGNISAQLYAKRETLHARLEKYGTITKPISFHTKPLNDFYFAFVEMDMTAKALDKLKTAFNGVLFMGRKLTVATAKPDFQEEFKRRQGPTKKDASNHENIAQRRAQRITESQTQYPCNRLTGGPLTRTAILGANNSSMGYHLSSHTFNNMSGNTKHKSPSHDLVGSKSYGSTLHPRGPFSQQYSRTSGFGEVVQGRIRRTPRPTAYFVRKQQTMRILINGELKQIKCYKTKLWGVEKNKTARDLTYSFHNNEWRSGDDHVVERVHKPVAATANASCGVDGDQAAEYGSSATHPEKFEADDVHFSQEKAKNAAVLAKLLSNNVFDKPLEIEEESEEEDVTYDSKGRKTAKRFDYEAEGVVNFDNDDDDVDAIPLEEANSVLQSLKAQENFAQEVYYDEDDEGNEIDMDTLGKQLTTEAIKKKYDEDHGFEVVETEKETAEQKAELQNEDNGSSSEEDLMPTFAPANTNTETHNTPAAHSTTETLRSLFNPADDASSGFQLALDEEDIGTENLLDEKERQALLEQIKSKQEQHQQEVSIAAGKRNKYGLFWSHFDSPFLQTQAQLSKIGHTGEHIRLPGEEEDQEIRDEGHGEEDAYERWFWSMRGEIGRECKRRKRDTLRMLKKKKGPTRV</sequence>
<evidence type="ECO:0000256" key="2">
    <source>
        <dbReference type="SAM" id="MobiDB-lite"/>
    </source>
</evidence>
<dbReference type="Proteomes" id="UP000195602">
    <property type="component" value="Unassembled WGS sequence"/>
</dbReference>
<name>A0AA91PXP3_CLALS</name>
<dbReference type="InterPro" id="IPR000504">
    <property type="entry name" value="RRM_dom"/>
</dbReference>
<feature type="compositionally biased region" description="Basic and acidic residues" evidence="2">
    <location>
        <begin position="455"/>
        <end position="466"/>
    </location>
</feature>
<gene>
    <name evidence="4" type="ORF">A9F13_14g00946</name>
</gene>
<organism evidence="4 5">
    <name type="scientific">Clavispora lusitaniae</name>
    <name type="common">Candida lusitaniae</name>
    <dbReference type="NCBI Taxonomy" id="36911"/>
    <lineage>
        <taxon>Eukaryota</taxon>
        <taxon>Fungi</taxon>
        <taxon>Dikarya</taxon>
        <taxon>Ascomycota</taxon>
        <taxon>Saccharomycotina</taxon>
        <taxon>Pichiomycetes</taxon>
        <taxon>Metschnikowiaceae</taxon>
        <taxon>Clavispora</taxon>
    </lineage>
</organism>
<dbReference type="KEGG" id="clus:A9F13_14g00946"/>
<comment type="caution">
    <text evidence="4">The sequence shown here is derived from an EMBL/GenBank/DDBJ whole genome shotgun (WGS) entry which is preliminary data.</text>
</comment>
<evidence type="ECO:0000313" key="4">
    <source>
        <dbReference type="EMBL" id="OVF07260.1"/>
    </source>
</evidence>
<dbReference type="AlphaFoldDB" id="A0AA91PXP3"/>